<keyword evidence="1" id="KW-0812">Transmembrane</keyword>
<dbReference type="Proteomes" id="UP001623330">
    <property type="component" value="Unassembled WGS sequence"/>
</dbReference>
<name>A0ABR4NV35_9SACH</name>
<evidence type="ECO:0000256" key="1">
    <source>
        <dbReference type="SAM" id="Phobius"/>
    </source>
</evidence>
<keyword evidence="3" id="KW-1185">Reference proteome</keyword>
<feature type="transmembrane region" description="Helical" evidence="1">
    <location>
        <begin position="35"/>
        <end position="52"/>
    </location>
</feature>
<proteinExistence type="predicted"/>
<organism evidence="2 3">
    <name type="scientific">Nakaseomyces bracarensis</name>
    <dbReference type="NCBI Taxonomy" id="273131"/>
    <lineage>
        <taxon>Eukaryota</taxon>
        <taxon>Fungi</taxon>
        <taxon>Dikarya</taxon>
        <taxon>Ascomycota</taxon>
        <taxon>Saccharomycotina</taxon>
        <taxon>Saccharomycetes</taxon>
        <taxon>Saccharomycetales</taxon>
        <taxon>Saccharomycetaceae</taxon>
        <taxon>Nakaseomyces</taxon>
    </lineage>
</organism>
<keyword evidence="1" id="KW-1133">Transmembrane helix</keyword>
<accession>A0ABR4NV35</accession>
<gene>
    <name evidence="2" type="ORF">RNJ44_04506</name>
</gene>
<keyword evidence="1" id="KW-0472">Membrane</keyword>
<evidence type="ECO:0000313" key="3">
    <source>
        <dbReference type="Proteomes" id="UP001623330"/>
    </source>
</evidence>
<sequence>MYKTQGNLNGSFESNINGSISATQFIVRMKMSIKLYKIFLFLKFLFFFFTFSPTEKLS</sequence>
<evidence type="ECO:0000313" key="2">
    <source>
        <dbReference type="EMBL" id="KAL3232590.1"/>
    </source>
</evidence>
<protein>
    <submittedName>
        <fullName evidence="2">Uncharacterized protein</fullName>
    </submittedName>
</protein>
<comment type="caution">
    <text evidence="2">The sequence shown here is derived from an EMBL/GenBank/DDBJ whole genome shotgun (WGS) entry which is preliminary data.</text>
</comment>
<reference evidence="2 3" key="1">
    <citation type="submission" date="2024-05" db="EMBL/GenBank/DDBJ databases">
        <title>Long read based assembly of the Candida bracarensis genome reveals expanded adhesin content.</title>
        <authorList>
            <person name="Marcet-Houben M."/>
            <person name="Ksiezopolska E."/>
            <person name="Gabaldon T."/>
        </authorList>
    </citation>
    <scope>NUCLEOTIDE SEQUENCE [LARGE SCALE GENOMIC DNA]</scope>
    <source>
        <strain evidence="2 3">CBM6</strain>
    </source>
</reference>
<dbReference type="EMBL" id="JBEVYD010000005">
    <property type="protein sequence ID" value="KAL3232590.1"/>
    <property type="molecule type" value="Genomic_DNA"/>
</dbReference>